<dbReference type="EMBL" id="LN868939">
    <property type="protein sequence ID" value="CRY81173.1"/>
    <property type="molecule type" value="Genomic_DNA"/>
</dbReference>
<dbReference type="Pfam" id="PF06013">
    <property type="entry name" value="WXG100"/>
    <property type="match status" value="1"/>
</dbReference>
<dbReference type="AlphaFoldDB" id="A0A0H5P0X2"/>
<gene>
    <name evidence="2" type="ORF">ERS450000_04274</name>
</gene>
<protein>
    <recommendedName>
        <fullName evidence="1">ESAT-6-like protein</fullName>
    </recommendedName>
</protein>
<evidence type="ECO:0000313" key="3">
    <source>
        <dbReference type="Proteomes" id="UP000057820"/>
    </source>
</evidence>
<dbReference type="Gene3D" id="1.10.287.1060">
    <property type="entry name" value="ESAT-6-like"/>
    <property type="match status" value="1"/>
</dbReference>
<accession>A0A0H5P0X2</accession>
<dbReference type="InterPro" id="IPR010310">
    <property type="entry name" value="T7SS_ESAT-6-like"/>
</dbReference>
<geneLocation type="plasmid" evidence="2">
    <name>2</name>
</geneLocation>
<keyword evidence="2" id="KW-0614">Plasmid</keyword>
<dbReference type="InterPro" id="IPR036689">
    <property type="entry name" value="ESAT-6-like_sf"/>
</dbReference>
<dbReference type="KEGG" id="nfr:ERS450000_04274"/>
<reference evidence="3" key="1">
    <citation type="submission" date="2015-03" db="EMBL/GenBank/DDBJ databases">
        <authorList>
            <consortium name="Pathogen Informatics"/>
        </authorList>
    </citation>
    <scope>NUCLEOTIDE SEQUENCE [LARGE SCALE GENOMIC DNA]</scope>
    <source>
        <strain evidence="3">NCTC11134</strain>
        <plasmid evidence="3">2</plasmid>
    </source>
</reference>
<sequence>MTSEFAFDLDHIDQVTGRARGFKEFFADHLDALDRTVQGLMQSGQWTGAAAAAYAEEHRVWVAAARELLDGLAQMEQAGRTAHESYSDATTVNLRMTGG</sequence>
<dbReference type="RefSeq" id="WP_011212120.1">
    <property type="nucleotide sequence ID" value="NZ_CAACYE020000001.1"/>
</dbReference>
<name>A0A0H5P0X2_NOCFR</name>
<comment type="similarity">
    <text evidence="1">Belongs to the WXG100 family.</text>
</comment>
<dbReference type="Proteomes" id="UP000057820">
    <property type="component" value="Plasmid 2"/>
</dbReference>
<dbReference type="NCBIfam" id="TIGR03930">
    <property type="entry name" value="WXG100_ESAT6"/>
    <property type="match status" value="1"/>
</dbReference>
<proteinExistence type="inferred from homology"/>
<dbReference type="GeneID" id="61136152"/>
<evidence type="ECO:0000256" key="1">
    <source>
        <dbReference type="RuleBase" id="RU362001"/>
    </source>
</evidence>
<dbReference type="OMA" id="MTSEFAF"/>
<dbReference type="SUPFAM" id="SSF140453">
    <property type="entry name" value="EsxAB dimer-like"/>
    <property type="match status" value="1"/>
</dbReference>
<evidence type="ECO:0000313" key="2">
    <source>
        <dbReference type="EMBL" id="CRY81173.1"/>
    </source>
</evidence>
<organism evidence="2 3">
    <name type="scientific">Nocardia farcinica</name>
    <dbReference type="NCBI Taxonomy" id="37329"/>
    <lineage>
        <taxon>Bacteria</taxon>
        <taxon>Bacillati</taxon>
        <taxon>Actinomycetota</taxon>
        <taxon>Actinomycetes</taxon>
        <taxon>Mycobacteriales</taxon>
        <taxon>Nocardiaceae</taxon>
        <taxon>Nocardia</taxon>
    </lineage>
</organism>